<dbReference type="InterPro" id="IPR007169">
    <property type="entry name" value="RemA-like"/>
</dbReference>
<keyword evidence="3" id="KW-1185">Reference proteome</keyword>
<name>A0A1I2LL20_9BACL</name>
<proteinExistence type="predicted"/>
<sequence>MFVHLGGNKMIRTRDVIAILDASSPHIFPFVDRARREGRYVVIAPRDVKSIIVTDTLVYASPISSHTLMKRASEGPDRLLRSRRLPGSDQESRE</sequence>
<evidence type="ECO:0008006" key="4">
    <source>
        <dbReference type="Google" id="ProtNLM"/>
    </source>
</evidence>
<feature type="compositionally biased region" description="Basic and acidic residues" evidence="1">
    <location>
        <begin position="71"/>
        <end position="80"/>
    </location>
</feature>
<organism evidence="2 3">
    <name type="scientific">Planifilum fulgidum</name>
    <dbReference type="NCBI Taxonomy" id="201973"/>
    <lineage>
        <taxon>Bacteria</taxon>
        <taxon>Bacillati</taxon>
        <taxon>Bacillota</taxon>
        <taxon>Bacilli</taxon>
        <taxon>Bacillales</taxon>
        <taxon>Thermoactinomycetaceae</taxon>
        <taxon>Planifilum</taxon>
    </lineage>
</organism>
<accession>A0A1I2LL20</accession>
<feature type="region of interest" description="Disordered" evidence="1">
    <location>
        <begin position="71"/>
        <end position="94"/>
    </location>
</feature>
<reference evidence="2 3" key="1">
    <citation type="submission" date="2016-10" db="EMBL/GenBank/DDBJ databases">
        <authorList>
            <person name="de Groot N.N."/>
        </authorList>
    </citation>
    <scope>NUCLEOTIDE SEQUENCE [LARGE SCALE GENOMIC DNA]</scope>
    <source>
        <strain evidence="2 3">DSM 44945</strain>
    </source>
</reference>
<dbReference type="NCBIfam" id="NF046065">
    <property type="entry name" value="MtxRegRemB"/>
    <property type="match status" value="1"/>
</dbReference>
<evidence type="ECO:0000313" key="3">
    <source>
        <dbReference type="Proteomes" id="UP000198661"/>
    </source>
</evidence>
<evidence type="ECO:0000313" key="2">
    <source>
        <dbReference type="EMBL" id="SFF77766.1"/>
    </source>
</evidence>
<dbReference type="OrthoDB" id="9811390at2"/>
<dbReference type="Pfam" id="PF04025">
    <property type="entry name" value="RemA-like"/>
    <property type="match status" value="1"/>
</dbReference>
<dbReference type="EMBL" id="FOOK01000005">
    <property type="protein sequence ID" value="SFF77766.1"/>
    <property type="molecule type" value="Genomic_DNA"/>
</dbReference>
<protein>
    <recommendedName>
        <fullName evidence="4">DUF370 domain-containing protein</fullName>
    </recommendedName>
</protein>
<evidence type="ECO:0000256" key="1">
    <source>
        <dbReference type="SAM" id="MobiDB-lite"/>
    </source>
</evidence>
<gene>
    <name evidence="2" type="ORF">SAMN04488025_1054</name>
</gene>
<dbReference type="STRING" id="201973.SAMN04488025_1054"/>
<dbReference type="Proteomes" id="UP000198661">
    <property type="component" value="Unassembled WGS sequence"/>
</dbReference>
<dbReference type="AlphaFoldDB" id="A0A1I2LL20"/>
<dbReference type="RefSeq" id="WP_092036038.1">
    <property type="nucleotide sequence ID" value="NZ_FOOK01000005.1"/>
</dbReference>